<comment type="caution">
    <text evidence="1">The sequence shown here is derived from an EMBL/GenBank/DDBJ whole genome shotgun (WGS) entry which is preliminary data.</text>
</comment>
<dbReference type="AlphaFoldDB" id="A0A016S5R8"/>
<sequence length="89" mass="10307">MLIYLLNSSEFRQRLEVEVCKTKREDGIQTLKPLPMSLRHYPLGYPAASLSVKAMYQNSSIICNIVWDKPSYRICPVSKSQLKFVHFPC</sequence>
<dbReference type="EMBL" id="JARK01001626">
    <property type="protein sequence ID" value="EYB85831.1"/>
    <property type="molecule type" value="Genomic_DNA"/>
</dbReference>
<keyword evidence="2" id="KW-1185">Reference proteome</keyword>
<dbReference type="Proteomes" id="UP000024635">
    <property type="component" value="Unassembled WGS sequence"/>
</dbReference>
<reference evidence="2" key="1">
    <citation type="journal article" date="2015" name="Nat. Genet.">
        <title>The genome and transcriptome of the zoonotic hookworm Ancylostoma ceylanicum identify infection-specific gene families.</title>
        <authorList>
            <person name="Schwarz E.M."/>
            <person name="Hu Y."/>
            <person name="Antoshechkin I."/>
            <person name="Miller M.M."/>
            <person name="Sternberg P.W."/>
            <person name="Aroian R.V."/>
        </authorList>
    </citation>
    <scope>NUCLEOTIDE SEQUENCE</scope>
    <source>
        <strain evidence="2">HY135</strain>
    </source>
</reference>
<proteinExistence type="predicted"/>
<name>A0A016S5R8_9BILA</name>
<evidence type="ECO:0000313" key="1">
    <source>
        <dbReference type="EMBL" id="EYB85831.1"/>
    </source>
</evidence>
<gene>
    <name evidence="1" type="primary">Acey_s0290.g1546</name>
    <name evidence="1" type="ORF">Y032_0290g1546</name>
</gene>
<accession>A0A016S5R8</accession>
<organism evidence="1 2">
    <name type="scientific">Ancylostoma ceylanicum</name>
    <dbReference type="NCBI Taxonomy" id="53326"/>
    <lineage>
        <taxon>Eukaryota</taxon>
        <taxon>Metazoa</taxon>
        <taxon>Ecdysozoa</taxon>
        <taxon>Nematoda</taxon>
        <taxon>Chromadorea</taxon>
        <taxon>Rhabditida</taxon>
        <taxon>Rhabditina</taxon>
        <taxon>Rhabditomorpha</taxon>
        <taxon>Strongyloidea</taxon>
        <taxon>Ancylostomatidae</taxon>
        <taxon>Ancylostomatinae</taxon>
        <taxon>Ancylostoma</taxon>
    </lineage>
</organism>
<protein>
    <submittedName>
        <fullName evidence="1">Uncharacterized protein</fullName>
    </submittedName>
</protein>
<evidence type="ECO:0000313" key="2">
    <source>
        <dbReference type="Proteomes" id="UP000024635"/>
    </source>
</evidence>